<reference evidence="4 5" key="1">
    <citation type="submission" date="2019-01" db="EMBL/GenBank/DDBJ databases">
        <title>Agromyces.</title>
        <authorList>
            <person name="Li J."/>
        </authorList>
    </citation>
    <scope>NUCLEOTIDE SEQUENCE [LARGE SCALE GENOMIC DNA]</scope>
    <source>
        <strain evidence="4 5">DSM 23870</strain>
    </source>
</reference>
<dbReference type="Proteomes" id="UP000581087">
    <property type="component" value="Unassembled WGS sequence"/>
</dbReference>
<dbReference type="Gene3D" id="3.30.70.100">
    <property type="match status" value="1"/>
</dbReference>
<dbReference type="AlphaFoldDB" id="A0A4Q2M1P4"/>
<accession>A0A4Q2M1P4</accession>
<dbReference type="GO" id="GO:0004497">
    <property type="term" value="F:monooxygenase activity"/>
    <property type="evidence" value="ECO:0007669"/>
    <property type="project" value="UniProtKB-KW"/>
</dbReference>
<feature type="transmembrane region" description="Helical" evidence="1">
    <location>
        <begin position="152"/>
        <end position="179"/>
    </location>
</feature>
<dbReference type="InterPro" id="IPR038762">
    <property type="entry name" value="ABM_predict"/>
</dbReference>
<comment type="caution">
    <text evidence="4">The sequence shown here is derived from an EMBL/GenBank/DDBJ whole genome shotgun (WGS) entry which is preliminary data.</text>
</comment>
<keyword evidence="1" id="KW-1133">Transmembrane helix</keyword>
<proteinExistence type="predicted"/>
<evidence type="ECO:0000313" key="4">
    <source>
        <dbReference type="EMBL" id="RXZ85648.1"/>
    </source>
</evidence>
<dbReference type="SUPFAM" id="SSF54909">
    <property type="entry name" value="Dimeric alpha+beta barrel"/>
    <property type="match status" value="1"/>
</dbReference>
<dbReference type="PANTHER" id="PTHR40057">
    <property type="entry name" value="SLR1162 PROTEIN"/>
    <property type="match status" value="1"/>
</dbReference>
<dbReference type="PANTHER" id="PTHR40057:SF1">
    <property type="entry name" value="SLR1162 PROTEIN"/>
    <property type="match status" value="1"/>
</dbReference>
<dbReference type="InterPro" id="IPR007138">
    <property type="entry name" value="ABM_dom"/>
</dbReference>
<evidence type="ECO:0000313" key="5">
    <source>
        <dbReference type="Proteomes" id="UP000292686"/>
    </source>
</evidence>
<dbReference type="RefSeq" id="WP_129176329.1">
    <property type="nucleotide sequence ID" value="NZ_JACCBI010000001.1"/>
</dbReference>
<dbReference type="EMBL" id="JACCBI010000001">
    <property type="protein sequence ID" value="NYD68294.1"/>
    <property type="molecule type" value="Genomic_DNA"/>
</dbReference>
<evidence type="ECO:0000313" key="6">
    <source>
        <dbReference type="Proteomes" id="UP000581087"/>
    </source>
</evidence>
<evidence type="ECO:0000256" key="1">
    <source>
        <dbReference type="SAM" id="Phobius"/>
    </source>
</evidence>
<dbReference type="Pfam" id="PF03992">
    <property type="entry name" value="ABM"/>
    <property type="match status" value="1"/>
</dbReference>
<dbReference type="EMBL" id="SDPM01000008">
    <property type="protein sequence ID" value="RXZ85648.1"/>
    <property type="molecule type" value="Genomic_DNA"/>
</dbReference>
<evidence type="ECO:0000259" key="2">
    <source>
        <dbReference type="Pfam" id="PF03992"/>
    </source>
</evidence>
<gene>
    <name evidence="3" type="ORF">BJ972_002813</name>
    <name evidence="4" type="ORF">ESP50_14250</name>
</gene>
<reference evidence="3 6" key="2">
    <citation type="submission" date="2020-07" db="EMBL/GenBank/DDBJ databases">
        <title>Sequencing the genomes of 1000 actinobacteria strains.</title>
        <authorList>
            <person name="Klenk H.-P."/>
        </authorList>
    </citation>
    <scope>NUCLEOTIDE SEQUENCE [LARGE SCALE GENOMIC DNA]</scope>
    <source>
        <strain evidence="3 6">DSM 23870</strain>
    </source>
</reference>
<dbReference type="Proteomes" id="UP000292686">
    <property type="component" value="Unassembled WGS sequence"/>
</dbReference>
<dbReference type="OrthoDB" id="6986893at2"/>
<protein>
    <submittedName>
        <fullName evidence="4">Antibiotic biosynthesis monooxygenase</fullName>
    </submittedName>
</protein>
<keyword evidence="4" id="KW-0503">Monooxygenase</keyword>
<keyword evidence="1" id="KW-0812">Transmembrane</keyword>
<keyword evidence="4" id="KW-0560">Oxidoreductase</keyword>
<dbReference type="InterPro" id="IPR011008">
    <property type="entry name" value="Dimeric_a/b-barrel"/>
</dbReference>
<name>A0A4Q2M1P4_9MICO</name>
<feature type="transmembrane region" description="Helical" evidence="1">
    <location>
        <begin position="125"/>
        <end position="146"/>
    </location>
</feature>
<keyword evidence="5" id="KW-1185">Reference proteome</keyword>
<evidence type="ECO:0000313" key="3">
    <source>
        <dbReference type="EMBL" id="NYD68294.1"/>
    </source>
</evidence>
<sequence length="186" mass="21503">MTDQTVTVAIERQVDPRRIGEATRWVQAGVNLANTYPGFLGSGWVRDGATSTTWHMLYRFEDEERLIEWEHSDDRTSWLAQASDFVRESRVQRRTGIEGWFDDPTPTRGIEVVTSPPRWKQAISIWLIFFPANLVVSALLGLLPFWNETHLALRLLVSTVILTPIMTYWGLPFITRLLAPWLHRAR</sequence>
<feature type="domain" description="ABM" evidence="2">
    <location>
        <begin position="6"/>
        <end position="77"/>
    </location>
</feature>
<keyword evidence="1" id="KW-0472">Membrane</keyword>
<organism evidence="4 5">
    <name type="scientific">Agromyces atrinae</name>
    <dbReference type="NCBI Taxonomy" id="592376"/>
    <lineage>
        <taxon>Bacteria</taxon>
        <taxon>Bacillati</taxon>
        <taxon>Actinomycetota</taxon>
        <taxon>Actinomycetes</taxon>
        <taxon>Micrococcales</taxon>
        <taxon>Microbacteriaceae</taxon>
        <taxon>Agromyces</taxon>
    </lineage>
</organism>